<dbReference type="AlphaFoldDB" id="A0A5C3LCG5"/>
<keyword evidence="3" id="KW-1185">Reference proteome</keyword>
<feature type="region of interest" description="Disordered" evidence="1">
    <location>
        <begin position="332"/>
        <end position="356"/>
    </location>
</feature>
<gene>
    <name evidence="2" type="ORF">FA15DRAFT_662452</name>
</gene>
<dbReference type="OrthoDB" id="3071151at2759"/>
<dbReference type="Proteomes" id="UP000307440">
    <property type="component" value="Unassembled WGS sequence"/>
</dbReference>
<feature type="compositionally biased region" description="Polar residues" evidence="1">
    <location>
        <begin position="339"/>
        <end position="349"/>
    </location>
</feature>
<evidence type="ECO:0000313" key="3">
    <source>
        <dbReference type="Proteomes" id="UP000307440"/>
    </source>
</evidence>
<protein>
    <submittedName>
        <fullName evidence="2">Uncharacterized protein</fullName>
    </submittedName>
</protein>
<organism evidence="2 3">
    <name type="scientific">Coprinopsis marcescibilis</name>
    <name type="common">Agaric fungus</name>
    <name type="synonym">Psathyrella marcescibilis</name>
    <dbReference type="NCBI Taxonomy" id="230819"/>
    <lineage>
        <taxon>Eukaryota</taxon>
        <taxon>Fungi</taxon>
        <taxon>Dikarya</taxon>
        <taxon>Basidiomycota</taxon>
        <taxon>Agaricomycotina</taxon>
        <taxon>Agaricomycetes</taxon>
        <taxon>Agaricomycetidae</taxon>
        <taxon>Agaricales</taxon>
        <taxon>Agaricineae</taxon>
        <taxon>Psathyrellaceae</taxon>
        <taxon>Coprinopsis</taxon>
    </lineage>
</organism>
<sequence length="502" mass="54323">MYPLTTSTTSLVFPGHYPATPARSKLGVGGILELPKEDVPKVPCLENDCQVTTRSPVLRDAPDSGAYSPSSKDHTCLEYFTHSGCSPRSSVASVYPASDEESSGPDSLVSSVVSRQHTFGHGNDSSSHFTSTVSIASVAVASTSRSNVSSFGRTTPPSTDPRATERFVYGFSSSLSLEVNLLGLPALHQQIGDNEGEGEDNESLCCFAVDLSCLSQPDGRNSWTLGLGPPSVIHEESEAQIIPEFCTSSAVAGFWKGECAASISSQGETTSDDLPAWLVPFGPTNPGEAPTSEQCPIAEDLPLSQKPASRPRQVIKGLLGDVKRFGKKVKGHLLRTQKQDTSPTPNDTLSEQKRCRRHSSYIPPQPLGFREPGFVIPFPDTTNSPLNSRPPTPPTSFAFSMMSSDVKDARRRSLPPVYSASPFTSESRRSRPASLILPAVNAPFEFRKHSSMMHPLAQEFSLQADLNDCQEAPGELGSWRETPATANQKRSRWSTFSFMNRR</sequence>
<dbReference type="EMBL" id="ML210146">
    <property type="protein sequence ID" value="TFK30490.1"/>
    <property type="molecule type" value="Genomic_DNA"/>
</dbReference>
<evidence type="ECO:0000256" key="1">
    <source>
        <dbReference type="SAM" id="MobiDB-lite"/>
    </source>
</evidence>
<reference evidence="2 3" key="1">
    <citation type="journal article" date="2019" name="Nat. Ecol. Evol.">
        <title>Megaphylogeny resolves global patterns of mushroom evolution.</title>
        <authorList>
            <person name="Varga T."/>
            <person name="Krizsan K."/>
            <person name="Foldi C."/>
            <person name="Dima B."/>
            <person name="Sanchez-Garcia M."/>
            <person name="Sanchez-Ramirez S."/>
            <person name="Szollosi G.J."/>
            <person name="Szarkandi J.G."/>
            <person name="Papp V."/>
            <person name="Albert L."/>
            <person name="Andreopoulos W."/>
            <person name="Angelini C."/>
            <person name="Antonin V."/>
            <person name="Barry K.W."/>
            <person name="Bougher N.L."/>
            <person name="Buchanan P."/>
            <person name="Buyck B."/>
            <person name="Bense V."/>
            <person name="Catcheside P."/>
            <person name="Chovatia M."/>
            <person name="Cooper J."/>
            <person name="Damon W."/>
            <person name="Desjardin D."/>
            <person name="Finy P."/>
            <person name="Geml J."/>
            <person name="Haridas S."/>
            <person name="Hughes K."/>
            <person name="Justo A."/>
            <person name="Karasinski D."/>
            <person name="Kautmanova I."/>
            <person name="Kiss B."/>
            <person name="Kocsube S."/>
            <person name="Kotiranta H."/>
            <person name="LaButti K.M."/>
            <person name="Lechner B.E."/>
            <person name="Liimatainen K."/>
            <person name="Lipzen A."/>
            <person name="Lukacs Z."/>
            <person name="Mihaltcheva S."/>
            <person name="Morgado L.N."/>
            <person name="Niskanen T."/>
            <person name="Noordeloos M.E."/>
            <person name="Ohm R.A."/>
            <person name="Ortiz-Santana B."/>
            <person name="Ovrebo C."/>
            <person name="Racz N."/>
            <person name="Riley R."/>
            <person name="Savchenko A."/>
            <person name="Shiryaev A."/>
            <person name="Soop K."/>
            <person name="Spirin V."/>
            <person name="Szebenyi C."/>
            <person name="Tomsovsky M."/>
            <person name="Tulloss R.E."/>
            <person name="Uehling J."/>
            <person name="Grigoriev I.V."/>
            <person name="Vagvolgyi C."/>
            <person name="Papp T."/>
            <person name="Martin F.M."/>
            <person name="Miettinen O."/>
            <person name="Hibbett D.S."/>
            <person name="Nagy L.G."/>
        </authorList>
    </citation>
    <scope>NUCLEOTIDE SEQUENCE [LARGE SCALE GENOMIC DNA]</scope>
    <source>
        <strain evidence="2 3">CBS 121175</strain>
    </source>
</reference>
<proteinExistence type="predicted"/>
<evidence type="ECO:0000313" key="2">
    <source>
        <dbReference type="EMBL" id="TFK30490.1"/>
    </source>
</evidence>
<accession>A0A5C3LCG5</accession>
<name>A0A5C3LCG5_COPMA</name>